<evidence type="ECO:0000256" key="1">
    <source>
        <dbReference type="SAM" id="SignalP"/>
    </source>
</evidence>
<keyword evidence="1" id="KW-0732">Signal</keyword>
<reference evidence="2 3" key="1">
    <citation type="submission" date="2017-11" db="EMBL/GenBank/DDBJ databases">
        <authorList>
            <person name="Han C.G."/>
        </authorList>
    </citation>
    <scope>NUCLEOTIDE SEQUENCE [LARGE SCALE GENOMIC DNA]</scope>
    <source>
        <strain evidence="2 3">A10</strain>
    </source>
</reference>
<feature type="chain" id="PRO_5014400105" evidence="1">
    <location>
        <begin position="24"/>
        <end position="149"/>
    </location>
</feature>
<protein>
    <submittedName>
        <fullName evidence="2">Uncharacterized protein</fullName>
    </submittedName>
</protein>
<dbReference type="AlphaFoldDB" id="A0A2J5PID3"/>
<evidence type="ECO:0000313" key="2">
    <source>
        <dbReference type="EMBL" id="PLO65821.1"/>
    </source>
</evidence>
<reference evidence="2 3" key="2">
    <citation type="submission" date="2018-01" db="EMBL/GenBank/DDBJ databases">
        <title>Genomic study of Klebsiella pneumoniae.</title>
        <authorList>
            <person name="Yang Y."/>
            <person name="Bicalho R."/>
        </authorList>
    </citation>
    <scope>NUCLEOTIDE SEQUENCE [LARGE SCALE GENOMIC DNA]</scope>
    <source>
        <strain evidence="2 3">A10</strain>
    </source>
</reference>
<feature type="signal peptide" evidence="1">
    <location>
        <begin position="1"/>
        <end position="23"/>
    </location>
</feature>
<evidence type="ECO:0000313" key="3">
    <source>
        <dbReference type="Proteomes" id="UP000234667"/>
    </source>
</evidence>
<feature type="non-terminal residue" evidence="2">
    <location>
        <position position="149"/>
    </location>
</feature>
<dbReference type="EMBL" id="PIDR01000821">
    <property type="protein sequence ID" value="PLO65821.1"/>
    <property type="molecule type" value="Genomic_DNA"/>
</dbReference>
<organism evidence="2 3">
    <name type="scientific">Klebsiella michiganensis</name>
    <dbReference type="NCBI Taxonomy" id="1134687"/>
    <lineage>
        <taxon>Bacteria</taxon>
        <taxon>Pseudomonadati</taxon>
        <taxon>Pseudomonadota</taxon>
        <taxon>Gammaproteobacteria</taxon>
        <taxon>Enterobacterales</taxon>
        <taxon>Enterobacteriaceae</taxon>
        <taxon>Klebsiella/Raoultella group</taxon>
        <taxon>Klebsiella</taxon>
    </lineage>
</organism>
<comment type="caution">
    <text evidence="2">The sequence shown here is derived from an EMBL/GenBank/DDBJ whole genome shotgun (WGS) entry which is preliminary data.</text>
</comment>
<name>A0A2J5PID3_9ENTR</name>
<sequence>MVRKTTFTLSLCALLAAAAQAYASADIEDCSWSDPLCLLKGEPVLTPGNDSRDNLLRLLSEAKSFALPVQAIPADVSRTRDVYFAWHPEWDSAPPPPAPPAQREDETFIQQMAALNIDPAQIMPANSAERLGTSDYELENRFVSNTLAA</sequence>
<gene>
    <name evidence="2" type="ORF">CWN49_22405</name>
</gene>
<proteinExistence type="predicted"/>
<dbReference type="Proteomes" id="UP000234667">
    <property type="component" value="Unassembled WGS sequence"/>
</dbReference>
<accession>A0A2J5PID3</accession>